<feature type="transmembrane region" description="Helical" evidence="1">
    <location>
        <begin position="6"/>
        <end position="22"/>
    </location>
</feature>
<reference evidence="2 3" key="1">
    <citation type="journal article" date="2021" name="Sci. Rep.">
        <title>The distribution of antibiotic resistance genes in chicken gut microbiota commensals.</title>
        <authorList>
            <person name="Juricova H."/>
            <person name="Matiasovicova J."/>
            <person name="Kubasova T."/>
            <person name="Cejkova D."/>
            <person name="Rychlik I."/>
        </authorList>
    </citation>
    <scope>NUCLEOTIDE SEQUENCE [LARGE SCALE GENOMIC DNA]</scope>
    <source>
        <strain evidence="2 3">An431b</strain>
    </source>
</reference>
<keyword evidence="1" id="KW-0812">Transmembrane</keyword>
<gene>
    <name evidence="2" type="ORF">H9X83_11035</name>
</gene>
<keyword evidence="1" id="KW-1133">Transmembrane helix</keyword>
<accession>A0ABS2GD30</accession>
<organism evidence="2 3">
    <name type="scientific">Anaerotignum lactatifermentans</name>
    <dbReference type="NCBI Taxonomy" id="160404"/>
    <lineage>
        <taxon>Bacteria</taxon>
        <taxon>Bacillati</taxon>
        <taxon>Bacillota</taxon>
        <taxon>Clostridia</taxon>
        <taxon>Lachnospirales</taxon>
        <taxon>Anaerotignaceae</taxon>
        <taxon>Anaerotignum</taxon>
    </lineage>
</organism>
<dbReference type="EMBL" id="JACSNV010000019">
    <property type="protein sequence ID" value="MBM6878688.1"/>
    <property type="molecule type" value="Genomic_DNA"/>
</dbReference>
<name>A0ABS2GD30_9FIRM</name>
<keyword evidence="1" id="KW-0472">Membrane</keyword>
<evidence type="ECO:0000256" key="1">
    <source>
        <dbReference type="SAM" id="Phobius"/>
    </source>
</evidence>
<comment type="caution">
    <text evidence="2">The sequence shown here is derived from an EMBL/GenBank/DDBJ whole genome shotgun (WGS) entry which is preliminary data.</text>
</comment>
<protein>
    <submittedName>
        <fullName evidence="2">Uncharacterized protein</fullName>
    </submittedName>
</protein>
<evidence type="ECO:0000313" key="2">
    <source>
        <dbReference type="EMBL" id="MBM6878688.1"/>
    </source>
</evidence>
<feature type="transmembrane region" description="Helical" evidence="1">
    <location>
        <begin position="52"/>
        <end position="73"/>
    </location>
</feature>
<feature type="transmembrane region" description="Helical" evidence="1">
    <location>
        <begin position="29"/>
        <end position="46"/>
    </location>
</feature>
<dbReference type="Proteomes" id="UP000729290">
    <property type="component" value="Unassembled WGS sequence"/>
</dbReference>
<sequence length="91" mass="10019">MLFGMVLLGIGFLVLQIFLSRAENKWLGLILPGISFLFSLLLMVQASEAGGAVRSFLVGNAGTVVYLLIYFAVRGKKKRNGQLDQMKIKDL</sequence>
<evidence type="ECO:0000313" key="3">
    <source>
        <dbReference type="Proteomes" id="UP000729290"/>
    </source>
</evidence>
<proteinExistence type="predicted"/>
<keyword evidence="3" id="KW-1185">Reference proteome</keyword>